<dbReference type="PRINTS" id="PR00301">
    <property type="entry name" value="HEATSHOCK70"/>
</dbReference>
<comment type="similarity">
    <text evidence="1">Belongs to the heat shock protein 70 family.</text>
</comment>
<feature type="compositionally biased region" description="Low complexity" evidence="4">
    <location>
        <begin position="774"/>
        <end position="784"/>
    </location>
</feature>
<dbReference type="Gene3D" id="2.60.34.10">
    <property type="entry name" value="Substrate Binding Domain Of DNAk, Chain A, domain 1"/>
    <property type="match status" value="1"/>
</dbReference>
<feature type="region of interest" description="Disordered" evidence="4">
    <location>
        <begin position="505"/>
        <end position="559"/>
    </location>
</feature>
<dbReference type="InterPro" id="IPR043129">
    <property type="entry name" value="ATPase_NBD"/>
</dbReference>
<dbReference type="GO" id="GO:0005634">
    <property type="term" value="C:nucleus"/>
    <property type="evidence" value="ECO:0007669"/>
    <property type="project" value="TreeGrafter"/>
</dbReference>
<reference evidence="5 6" key="1">
    <citation type="submission" date="2020-04" db="EMBL/GenBank/DDBJ databases">
        <authorList>
            <person name="Alioto T."/>
            <person name="Alioto T."/>
            <person name="Gomez Garrido J."/>
        </authorList>
    </citation>
    <scope>NUCLEOTIDE SEQUENCE [LARGE SCALE GENOMIC DNA]</scope>
</reference>
<dbReference type="FunFam" id="3.90.640.10:FF:000004">
    <property type="entry name" value="Heat shock 70 kDa protein 4"/>
    <property type="match status" value="1"/>
</dbReference>
<dbReference type="FunFam" id="1.20.1270.10:FF:000002">
    <property type="entry name" value="Heat shock 70 kDa protein 4"/>
    <property type="match status" value="1"/>
</dbReference>
<dbReference type="Gene3D" id="3.30.30.30">
    <property type="match status" value="1"/>
</dbReference>
<dbReference type="SUPFAM" id="SSF100920">
    <property type="entry name" value="Heat shock protein 70kD (HSP70), peptide-binding domain"/>
    <property type="match status" value="1"/>
</dbReference>
<keyword evidence="2" id="KW-0547">Nucleotide-binding</keyword>
<dbReference type="Pfam" id="PF00012">
    <property type="entry name" value="HSP70"/>
    <property type="match status" value="1"/>
</dbReference>
<dbReference type="PANTHER" id="PTHR45639">
    <property type="entry name" value="HSC70CB, ISOFORM G-RELATED"/>
    <property type="match status" value="1"/>
</dbReference>
<evidence type="ECO:0000313" key="6">
    <source>
        <dbReference type="Proteomes" id="UP000494165"/>
    </source>
</evidence>
<protein>
    <submittedName>
        <fullName evidence="5">Uncharacterized protein</fullName>
    </submittedName>
</protein>
<dbReference type="Proteomes" id="UP000494165">
    <property type="component" value="Unassembled WGS sequence"/>
</dbReference>
<dbReference type="FunFam" id="3.30.30.30:FF:000002">
    <property type="entry name" value="Heat shock 70 kDa protein 4"/>
    <property type="match status" value="1"/>
</dbReference>
<dbReference type="Gene3D" id="3.30.420.40">
    <property type="match status" value="2"/>
</dbReference>
<accession>A0A8S1DMM2</accession>
<dbReference type="OrthoDB" id="434160at2759"/>
<dbReference type="GO" id="GO:0005524">
    <property type="term" value="F:ATP binding"/>
    <property type="evidence" value="ECO:0007669"/>
    <property type="project" value="UniProtKB-KW"/>
</dbReference>
<name>A0A8S1DMM2_9INSE</name>
<evidence type="ECO:0000256" key="4">
    <source>
        <dbReference type="SAM" id="MobiDB-lite"/>
    </source>
</evidence>
<dbReference type="CDD" id="cd10228">
    <property type="entry name" value="ASKHA_NBD_HSP70_HSPA4_like"/>
    <property type="match status" value="1"/>
</dbReference>
<dbReference type="FunFam" id="3.30.420.40:FF:000171">
    <property type="entry name" value="Heat shock 70 kDa protein 4"/>
    <property type="match status" value="1"/>
</dbReference>
<dbReference type="AlphaFoldDB" id="A0A8S1DMM2"/>
<evidence type="ECO:0000256" key="1">
    <source>
        <dbReference type="ARBA" id="ARBA00007381"/>
    </source>
</evidence>
<evidence type="ECO:0000256" key="3">
    <source>
        <dbReference type="ARBA" id="ARBA00022840"/>
    </source>
</evidence>
<dbReference type="GO" id="GO:0005829">
    <property type="term" value="C:cytosol"/>
    <property type="evidence" value="ECO:0007669"/>
    <property type="project" value="TreeGrafter"/>
</dbReference>
<keyword evidence="6" id="KW-1185">Reference proteome</keyword>
<dbReference type="InterPro" id="IPR029048">
    <property type="entry name" value="HSP70_C_sf"/>
</dbReference>
<gene>
    <name evidence="5" type="ORF">CLODIP_2_CD07674</name>
</gene>
<organism evidence="5 6">
    <name type="scientific">Cloeon dipterum</name>
    <dbReference type="NCBI Taxonomy" id="197152"/>
    <lineage>
        <taxon>Eukaryota</taxon>
        <taxon>Metazoa</taxon>
        <taxon>Ecdysozoa</taxon>
        <taxon>Arthropoda</taxon>
        <taxon>Hexapoda</taxon>
        <taxon>Insecta</taxon>
        <taxon>Pterygota</taxon>
        <taxon>Palaeoptera</taxon>
        <taxon>Ephemeroptera</taxon>
        <taxon>Pisciforma</taxon>
        <taxon>Baetidae</taxon>
        <taxon>Cloeon</taxon>
    </lineage>
</organism>
<feature type="region of interest" description="Disordered" evidence="4">
    <location>
        <begin position="759"/>
        <end position="803"/>
    </location>
</feature>
<feature type="compositionally biased region" description="Basic and acidic residues" evidence="4">
    <location>
        <begin position="537"/>
        <end position="555"/>
    </location>
</feature>
<sequence length="803" mass="89260">MSVIGIDFGNDSCYIAVARAGGIETIANDYSLRATPSCVAFSQKNRILGVAAQSQIVTNMKNSVYCFKRLLGRKTNDPLLQYEKKFLHYNIESGPNGEIGIRVHYREKEQTFTVEQITGMLFTKLKDIAEKGLQTKVNDCVISVPSFYTSYERQAILSAAAIAGLNVLRLMNENLATALCYGIYKQDMPEADENARNVAFVDWGHSSFQVSIAAFVKGKLKMLSCAGDGQLGGRDIDMILAEHFSDEFMSKYKINARTNGRAMLRLLTAVEKLKKQMSANSTNLPLAIECFMDDIDVKSDMKRDDMEKLCGHLFTKAENVMRRCLEESGLQVKDIHSVEIVGGSSRLPALKNLIQKVFGHQPSTTLNQDEAVARGCALQCALLSPAVRVRDFNITDIQMFPVYLAWDPEVGEGTSELEVYPHKHVVPFVKMLTFYRSAPFALRAFYKGPLPYPDPNIGVYKIHNVQPNAAGESQKIKVKVKMSLHGTFAISSAAMHETVIEPAGAPEPMEVDNQEAATPEDKQEGAPPAGETPPSKPQDDNEAPKEEKKERKRTITTELPVQTISGSLKAETVENFHKLEVQMINDDLNENERIDARNALEEFVYELRSQLGSEDCLANYVKEDELSSLLVALENMETWLYEDGENCEKQDYSNRLSDLKSKSDPIKQRKLEYECFPKIFEEFSRSIMLAEKTASLAKSGHADYSHFSPDEVKSVDEAVQSAVAFMEDKRCLLAKASKTSDPPVTVSVLQAERKLFDSKVSVLKKPKPQPPAAEAPKENNTNNKDQSASQDGNADGGEAMQAE</sequence>
<evidence type="ECO:0000256" key="2">
    <source>
        <dbReference type="ARBA" id="ARBA00022741"/>
    </source>
</evidence>
<proteinExistence type="inferred from homology"/>
<dbReference type="SUPFAM" id="SSF53067">
    <property type="entry name" value="Actin-like ATPase domain"/>
    <property type="match status" value="2"/>
</dbReference>
<keyword evidence="3" id="KW-0067">ATP-binding</keyword>
<dbReference type="FunFam" id="3.30.420.40:FF:000495">
    <property type="entry name" value="Heat shock protein 4b"/>
    <property type="match status" value="1"/>
</dbReference>
<comment type="caution">
    <text evidence="5">The sequence shown here is derived from an EMBL/GenBank/DDBJ whole genome shotgun (WGS) entry which is preliminary data.</text>
</comment>
<dbReference type="InterPro" id="IPR029047">
    <property type="entry name" value="HSP70_peptide-bd_sf"/>
</dbReference>
<dbReference type="EMBL" id="CADEPI010000250">
    <property type="protein sequence ID" value="CAB3381886.1"/>
    <property type="molecule type" value="Genomic_DNA"/>
</dbReference>
<evidence type="ECO:0000313" key="5">
    <source>
        <dbReference type="EMBL" id="CAB3381886.1"/>
    </source>
</evidence>
<dbReference type="PANTHER" id="PTHR45639:SF4">
    <property type="entry name" value="HSC70CB, ISOFORM G"/>
    <property type="match status" value="1"/>
</dbReference>
<dbReference type="Gene3D" id="1.20.1270.10">
    <property type="match status" value="1"/>
</dbReference>
<dbReference type="SUPFAM" id="SSF100934">
    <property type="entry name" value="Heat shock protein 70kD (HSP70), C-terminal subdomain"/>
    <property type="match status" value="1"/>
</dbReference>
<dbReference type="InterPro" id="IPR013126">
    <property type="entry name" value="Hsp_70_fam"/>
</dbReference>
<dbReference type="Gene3D" id="3.90.640.10">
    <property type="entry name" value="Actin, Chain A, domain 4"/>
    <property type="match status" value="1"/>
</dbReference>
<dbReference type="GO" id="GO:0140662">
    <property type="term" value="F:ATP-dependent protein folding chaperone"/>
    <property type="evidence" value="ECO:0007669"/>
    <property type="project" value="InterPro"/>
</dbReference>